<evidence type="ECO:0000313" key="2">
    <source>
        <dbReference type="Proteomes" id="UP000821845"/>
    </source>
</evidence>
<protein>
    <submittedName>
        <fullName evidence="1">Uncharacterized protein</fullName>
    </submittedName>
</protein>
<name>A0ACB7TUN4_HYAAI</name>
<evidence type="ECO:0000313" key="1">
    <source>
        <dbReference type="EMBL" id="KAH6948699.1"/>
    </source>
</evidence>
<dbReference type="EMBL" id="CM023481">
    <property type="protein sequence ID" value="KAH6948699.1"/>
    <property type="molecule type" value="Genomic_DNA"/>
</dbReference>
<keyword evidence="2" id="KW-1185">Reference proteome</keyword>
<dbReference type="Proteomes" id="UP000821845">
    <property type="component" value="Chromosome 1"/>
</dbReference>
<accession>A0ACB7TUN4</accession>
<sequence>MVGNPAVIKMTADGLGASATGDHMAMGCHLNRLGRDVLALGNLCSLKLVGNSLKTLTPQLSGLPLRTLVVSQNNIEKLPPELFEDKLLNSLQYLDISDNKASLPYYLTPCVVHEG</sequence>
<gene>
    <name evidence="1" type="ORF">HPB50_025889</name>
</gene>
<proteinExistence type="predicted"/>
<comment type="caution">
    <text evidence="1">The sequence shown here is derived from an EMBL/GenBank/DDBJ whole genome shotgun (WGS) entry which is preliminary data.</text>
</comment>
<reference evidence="1" key="1">
    <citation type="submission" date="2020-05" db="EMBL/GenBank/DDBJ databases">
        <title>Large-scale comparative analyses of tick genomes elucidate their genetic diversity and vector capacities.</title>
        <authorList>
            <person name="Jia N."/>
            <person name="Wang J."/>
            <person name="Shi W."/>
            <person name="Du L."/>
            <person name="Sun Y."/>
            <person name="Zhan W."/>
            <person name="Jiang J."/>
            <person name="Wang Q."/>
            <person name="Zhang B."/>
            <person name="Ji P."/>
            <person name="Sakyi L.B."/>
            <person name="Cui X."/>
            <person name="Yuan T."/>
            <person name="Jiang B."/>
            <person name="Yang W."/>
            <person name="Lam T.T.-Y."/>
            <person name="Chang Q."/>
            <person name="Ding S."/>
            <person name="Wang X."/>
            <person name="Zhu J."/>
            <person name="Ruan X."/>
            <person name="Zhao L."/>
            <person name="Wei J."/>
            <person name="Que T."/>
            <person name="Du C."/>
            <person name="Cheng J."/>
            <person name="Dai P."/>
            <person name="Han X."/>
            <person name="Huang E."/>
            <person name="Gao Y."/>
            <person name="Liu J."/>
            <person name="Shao H."/>
            <person name="Ye R."/>
            <person name="Li L."/>
            <person name="Wei W."/>
            <person name="Wang X."/>
            <person name="Wang C."/>
            <person name="Yang T."/>
            <person name="Huo Q."/>
            <person name="Li W."/>
            <person name="Guo W."/>
            <person name="Chen H."/>
            <person name="Zhou L."/>
            <person name="Ni X."/>
            <person name="Tian J."/>
            <person name="Zhou Y."/>
            <person name="Sheng Y."/>
            <person name="Liu T."/>
            <person name="Pan Y."/>
            <person name="Xia L."/>
            <person name="Li J."/>
            <person name="Zhao F."/>
            <person name="Cao W."/>
        </authorList>
    </citation>
    <scope>NUCLEOTIDE SEQUENCE</scope>
    <source>
        <strain evidence="1">Hyas-2018</strain>
    </source>
</reference>
<organism evidence="1 2">
    <name type="scientific">Hyalomma asiaticum</name>
    <name type="common">Tick</name>
    <dbReference type="NCBI Taxonomy" id="266040"/>
    <lineage>
        <taxon>Eukaryota</taxon>
        <taxon>Metazoa</taxon>
        <taxon>Ecdysozoa</taxon>
        <taxon>Arthropoda</taxon>
        <taxon>Chelicerata</taxon>
        <taxon>Arachnida</taxon>
        <taxon>Acari</taxon>
        <taxon>Parasitiformes</taxon>
        <taxon>Ixodida</taxon>
        <taxon>Ixodoidea</taxon>
        <taxon>Ixodidae</taxon>
        <taxon>Hyalomminae</taxon>
        <taxon>Hyalomma</taxon>
    </lineage>
</organism>